<sequence>LRGSSCFPARRRDPAEGALDLLKSLTGYTMTIQLLQTTRIGVAVNSVRKHCSDEEVVTSAKILIKNWKRLYLVYPSLPVHGYRQHCWRTEGGQLPAARAAFREGRNGIFFLFPSLGLFIPWARAVWTVLV</sequence>
<evidence type="ECO:0000256" key="3">
    <source>
        <dbReference type="PROSITE-ProRule" id="PRU00649"/>
    </source>
</evidence>
<dbReference type="Proteomes" id="UP000694567">
    <property type="component" value="Unplaced"/>
</dbReference>
<comment type="subcellular location">
    <subcellularLocation>
        <location evidence="1 3">Nucleus</location>
    </subcellularLocation>
</comment>
<dbReference type="InterPro" id="IPR003617">
    <property type="entry name" value="TFIIS/CRSP70_N_sub"/>
</dbReference>
<feature type="transmembrane region" description="Helical" evidence="4">
    <location>
        <begin position="108"/>
        <end position="129"/>
    </location>
</feature>
<dbReference type="SMART" id="SM00509">
    <property type="entry name" value="TFS2N"/>
    <property type="match status" value="1"/>
</dbReference>
<keyword evidence="4" id="KW-0472">Membrane</keyword>
<evidence type="ECO:0000256" key="4">
    <source>
        <dbReference type="SAM" id="Phobius"/>
    </source>
</evidence>
<feature type="domain" description="TFIIS N-terminal" evidence="5">
    <location>
        <begin position="1"/>
        <end position="74"/>
    </location>
</feature>
<dbReference type="GO" id="GO:0005634">
    <property type="term" value="C:nucleus"/>
    <property type="evidence" value="ECO:0007669"/>
    <property type="project" value="UniProtKB-SubCell"/>
</dbReference>
<accession>A0A8C0FS04</accession>
<evidence type="ECO:0000313" key="7">
    <source>
        <dbReference type="Proteomes" id="UP000694567"/>
    </source>
</evidence>
<dbReference type="InterPro" id="IPR017923">
    <property type="entry name" value="TFIIS_N"/>
</dbReference>
<dbReference type="PROSITE" id="PS51319">
    <property type="entry name" value="TFIIS_N"/>
    <property type="match status" value="1"/>
</dbReference>
<evidence type="ECO:0000256" key="2">
    <source>
        <dbReference type="ARBA" id="ARBA00023242"/>
    </source>
</evidence>
<dbReference type="AlphaFoldDB" id="A0A8C0FS04"/>
<reference evidence="6" key="2">
    <citation type="submission" date="2025-09" db="UniProtKB">
        <authorList>
            <consortium name="Ensembl"/>
        </authorList>
    </citation>
    <scope>IDENTIFICATION</scope>
</reference>
<keyword evidence="4" id="KW-0812">Transmembrane</keyword>
<evidence type="ECO:0000259" key="5">
    <source>
        <dbReference type="PROSITE" id="PS51319"/>
    </source>
</evidence>
<dbReference type="CDD" id="cd00183">
    <property type="entry name" value="TFIIS_I"/>
    <property type="match status" value="1"/>
</dbReference>
<reference evidence="6" key="1">
    <citation type="submission" date="2025-08" db="UniProtKB">
        <authorList>
            <consortium name="Ensembl"/>
        </authorList>
    </citation>
    <scope>IDENTIFICATION</scope>
</reference>
<dbReference type="Pfam" id="PF08711">
    <property type="entry name" value="Med26"/>
    <property type="match status" value="1"/>
</dbReference>
<keyword evidence="2 3" id="KW-0539">Nucleus</keyword>
<proteinExistence type="predicted"/>
<dbReference type="Ensembl" id="ENSBOBT00000024166.1">
    <property type="protein sequence ID" value="ENSBOBP00000023648.1"/>
    <property type="gene ID" value="ENSBOBG00000014141.1"/>
</dbReference>
<keyword evidence="4" id="KW-1133">Transmembrane helix</keyword>
<evidence type="ECO:0000313" key="6">
    <source>
        <dbReference type="Ensembl" id="ENSBOBP00000023648.1"/>
    </source>
</evidence>
<protein>
    <recommendedName>
        <fullName evidence="5">TFIIS N-terminal domain-containing protein</fullName>
    </recommendedName>
</protein>
<dbReference type="Gene3D" id="1.20.930.10">
    <property type="entry name" value="Conserved domain common to transcription factors TFIIS, elongin A, CRSP70"/>
    <property type="match status" value="1"/>
</dbReference>
<dbReference type="InterPro" id="IPR035441">
    <property type="entry name" value="TFIIS/LEDGF_dom_sf"/>
</dbReference>
<evidence type="ECO:0000256" key="1">
    <source>
        <dbReference type="ARBA" id="ARBA00004123"/>
    </source>
</evidence>
<dbReference type="SUPFAM" id="SSF47676">
    <property type="entry name" value="Conserved domain common to transcription factors TFIIS, elongin A, CRSP70"/>
    <property type="match status" value="1"/>
</dbReference>
<name>A0A8C0FS04_BUBBB</name>
<organism evidence="6 7">
    <name type="scientific">Bubo bubo</name>
    <name type="common">Eurasian eagle-owl</name>
    <name type="synonym">Strix bubo</name>
    <dbReference type="NCBI Taxonomy" id="30461"/>
    <lineage>
        <taxon>Eukaryota</taxon>
        <taxon>Metazoa</taxon>
        <taxon>Chordata</taxon>
        <taxon>Craniata</taxon>
        <taxon>Vertebrata</taxon>
        <taxon>Euteleostomi</taxon>
        <taxon>Archelosauria</taxon>
        <taxon>Archosauria</taxon>
        <taxon>Dinosauria</taxon>
        <taxon>Saurischia</taxon>
        <taxon>Theropoda</taxon>
        <taxon>Coelurosauria</taxon>
        <taxon>Aves</taxon>
        <taxon>Neognathae</taxon>
        <taxon>Neoaves</taxon>
        <taxon>Telluraves</taxon>
        <taxon>Strigiformes</taxon>
        <taxon>Strigidae</taxon>
        <taxon>Bubo</taxon>
    </lineage>
</organism>
<keyword evidence="7" id="KW-1185">Reference proteome</keyword>